<reference evidence="2" key="1">
    <citation type="journal article" date="2011" name="Genome Res.">
        <title>Phylogeny-wide analysis of social amoeba genomes highlights ancient origins for complex intercellular communication.</title>
        <authorList>
            <person name="Heidel A.J."/>
            <person name="Lawal H.M."/>
            <person name="Felder M."/>
            <person name="Schilde C."/>
            <person name="Helps N.R."/>
            <person name="Tunggal B."/>
            <person name="Rivero F."/>
            <person name="John U."/>
            <person name="Schleicher M."/>
            <person name="Eichinger L."/>
            <person name="Platzer M."/>
            <person name="Noegel A.A."/>
            <person name="Schaap P."/>
            <person name="Gloeckner G."/>
        </authorList>
    </citation>
    <scope>NUCLEOTIDE SEQUENCE [LARGE SCALE GENOMIC DNA]</scope>
    <source>
        <strain evidence="2">SH3</strain>
    </source>
</reference>
<dbReference type="PANTHER" id="PTHR46586:SF3">
    <property type="entry name" value="ANKYRIN REPEAT-CONTAINING PROTEIN"/>
    <property type="match status" value="1"/>
</dbReference>
<gene>
    <name evidence="1" type="ORF">DFA_04509</name>
</gene>
<name>F4PPS8_CACFS</name>
<dbReference type="GeneID" id="14874400"/>
<keyword evidence="2" id="KW-1185">Reference proteome</keyword>
<dbReference type="OMA" id="HINVLRW"/>
<dbReference type="AlphaFoldDB" id="F4PPS8"/>
<dbReference type="EMBL" id="GL883009">
    <property type="protein sequence ID" value="EGG22391.1"/>
    <property type="molecule type" value="Genomic_DNA"/>
</dbReference>
<evidence type="ECO:0000313" key="1">
    <source>
        <dbReference type="EMBL" id="EGG22391.1"/>
    </source>
</evidence>
<protein>
    <recommendedName>
        <fullName evidence="3">Ankyrin repeat-containing protein</fullName>
    </recommendedName>
</protein>
<dbReference type="RefSeq" id="XP_004360242.1">
    <property type="nucleotide sequence ID" value="XM_004360185.1"/>
</dbReference>
<dbReference type="OrthoDB" id="194358at2759"/>
<dbReference type="KEGG" id="dfa:DFA_04509"/>
<dbReference type="InterPro" id="IPR036770">
    <property type="entry name" value="Ankyrin_rpt-contain_sf"/>
</dbReference>
<evidence type="ECO:0000313" key="2">
    <source>
        <dbReference type="Proteomes" id="UP000007797"/>
    </source>
</evidence>
<proteinExistence type="predicted"/>
<dbReference type="Gene3D" id="1.25.40.20">
    <property type="entry name" value="Ankyrin repeat-containing domain"/>
    <property type="match status" value="2"/>
</dbReference>
<organism evidence="1 2">
    <name type="scientific">Cavenderia fasciculata</name>
    <name type="common">Slime mold</name>
    <name type="synonym">Dictyostelium fasciculatum</name>
    <dbReference type="NCBI Taxonomy" id="261658"/>
    <lineage>
        <taxon>Eukaryota</taxon>
        <taxon>Amoebozoa</taxon>
        <taxon>Evosea</taxon>
        <taxon>Eumycetozoa</taxon>
        <taxon>Dictyostelia</taxon>
        <taxon>Acytosteliales</taxon>
        <taxon>Cavenderiaceae</taxon>
        <taxon>Cavenderia</taxon>
    </lineage>
</organism>
<evidence type="ECO:0008006" key="3">
    <source>
        <dbReference type="Google" id="ProtNLM"/>
    </source>
</evidence>
<dbReference type="Pfam" id="PF13637">
    <property type="entry name" value="Ank_4"/>
    <property type="match status" value="2"/>
</dbReference>
<dbReference type="Proteomes" id="UP000007797">
    <property type="component" value="Unassembled WGS sequence"/>
</dbReference>
<dbReference type="PANTHER" id="PTHR46586">
    <property type="entry name" value="ANKYRIN REPEAT-CONTAINING PROTEIN"/>
    <property type="match status" value="1"/>
</dbReference>
<dbReference type="InterPro" id="IPR052050">
    <property type="entry name" value="SecEffector_AnkRepeat"/>
</dbReference>
<dbReference type="SUPFAM" id="SSF48403">
    <property type="entry name" value="Ankyrin repeat"/>
    <property type="match status" value="2"/>
</dbReference>
<sequence>MSSIFHSLNLHMKDTDNNNNNVNTTTTITFQSIFRISYIRGLIFNHLNGGGGGGGEGGDENNKQSFKKGRDIIGLALLGMITQYAMPWNFIKHYINSQQVLLKRRRDIVISIYCIHPNATLDTLKHLIEWSQDFTPLQHSHCYLDLLVDIAEYGHRDILEFLITQYYPTHLSLGDPRDMADIAAINGHLSTLQFIDSLPREEDQPRYYKEIMQTVAEYGHLNVLEYLHSQDEHCTSRAMHNAATFGHFDVVKFLHDNKAEGCLEITMNQVASNGYFEILKVTIINTSSFSFDYCFLHDNRSEGCTKNAMDWASEFGHFEIVKFLHLNRTEGCSTHAMDNAARNGHFEILEWLHVNRSEGCTVDAMDHSFNLKILEFLHLNRTEGCTKNAMDHASMLDLQMVSFLYKNRTEGCTLDAIEYAIDNNNLDILKFLHENRIVKKKYPSNLINRIVSNNGELEMIEYVHTQLKSSCTSLAVNNAAKLGRLDIIQYLDKHFKTSSKIWSITTMDFAGQYGHLDIITYLNQHRTEGATYRAMDMAAKYGHREIVEFLHYNRTEGCTTSAMGYAAQNGGLQIVEFLYNNRTEGCSLDVLKPNTYLPVYCQVLDYLLPKYPLLFCKENISKEILKHLKKGYFEAMDWFDRNII</sequence>
<dbReference type="InterPro" id="IPR002110">
    <property type="entry name" value="Ankyrin_rpt"/>
</dbReference>
<accession>F4PPS8</accession>